<feature type="non-terminal residue" evidence="3">
    <location>
        <position position="156"/>
    </location>
</feature>
<dbReference type="RefSeq" id="XP_013787386.1">
    <property type="nucleotide sequence ID" value="XM_013931932.2"/>
</dbReference>
<feature type="compositionally biased region" description="Polar residues" evidence="1">
    <location>
        <begin position="140"/>
        <end position="156"/>
    </location>
</feature>
<feature type="region of interest" description="Disordered" evidence="1">
    <location>
        <begin position="103"/>
        <end position="156"/>
    </location>
</feature>
<feature type="compositionally biased region" description="Polar residues" evidence="1">
    <location>
        <begin position="103"/>
        <end position="116"/>
    </location>
</feature>
<organism evidence="2 3">
    <name type="scientific">Limulus polyphemus</name>
    <name type="common">Atlantic horseshoe crab</name>
    <dbReference type="NCBI Taxonomy" id="6850"/>
    <lineage>
        <taxon>Eukaryota</taxon>
        <taxon>Metazoa</taxon>
        <taxon>Ecdysozoa</taxon>
        <taxon>Arthropoda</taxon>
        <taxon>Chelicerata</taxon>
        <taxon>Merostomata</taxon>
        <taxon>Xiphosura</taxon>
        <taxon>Limulidae</taxon>
        <taxon>Limulus</taxon>
    </lineage>
</organism>
<dbReference type="GeneID" id="106471334"/>
<gene>
    <name evidence="3" type="primary">LOC106471334</name>
</gene>
<keyword evidence="2" id="KW-1185">Reference proteome</keyword>
<feature type="region of interest" description="Disordered" evidence="1">
    <location>
        <begin position="1"/>
        <end position="36"/>
    </location>
</feature>
<dbReference type="Proteomes" id="UP000694941">
    <property type="component" value="Unplaced"/>
</dbReference>
<sequence length="156" mass="17251">MVKGKRQPKSVRSSSKDPQNWLKDEPKYTKMDKTASSLGISSITRYTIQTNKVDATVSEGVVFPEVPIPAPDEAALPNGSNDKERNTQQKEIRLARSTEVGVVSTSCQLPQTQDQESSQRIEMKNISQSKQLLGKKQKSVVFNCSTKANPSPKSKK</sequence>
<proteinExistence type="predicted"/>
<evidence type="ECO:0000256" key="1">
    <source>
        <dbReference type="SAM" id="MobiDB-lite"/>
    </source>
</evidence>
<evidence type="ECO:0000313" key="3">
    <source>
        <dbReference type="RefSeq" id="XP_013787386.1"/>
    </source>
</evidence>
<evidence type="ECO:0000313" key="2">
    <source>
        <dbReference type="Proteomes" id="UP000694941"/>
    </source>
</evidence>
<reference evidence="3" key="1">
    <citation type="submission" date="2025-08" db="UniProtKB">
        <authorList>
            <consortium name="RefSeq"/>
        </authorList>
    </citation>
    <scope>IDENTIFICATION</scope>
    <source>
        <tissue evidence="3">Muscle</tissue>
    </source>
</reference>
<accession>A0ABM1BRR0</accession>
<name>A0ABM1BRR0_LIMPO</name>
<feature type="region of interest" description="Disordered" evidence="1">
    <location>
        <begin position="67"/>
        <end position="88"/>
    </location>
</feature>
<protein>
    <submittedName>
        <fullName evidence="3">Uncharacterized protein LOC106471334</fullName>
    </submittedName>
</protein>
<feature type="compositionally biased region" description="Basic and acidic residues" evidence="1">
    <location>
        <begin position="22"/>
        <end position="33"/>
    </location>
</feature>